<evidence type="ECO:0008006" key="4">
    <source>
        <dbReference type="Google" id="ProtNLM"/>
    </source>
</evidence>
<dbReference type="AlphaFoldDB" id="A0A939EXF9"/>
<evidence type="ECO:0000256" key="1">
    <source>
        <dbReference type="SAM" id="SignalP"/>
    </source>
</evidence>
<reference evidence="2" key="1">
    <citation type="submission" date="2021-03" db="EMBL/GenBank/DDBJ databases">
        <authorList>
            <person name="Kim M.K."/>
        </authorList>
    </citation>
    <scope>NUCLEOTIDE SEQUENCE</scope>
    <source>
        <strain evidence="2">BT186</strain>
    </source>
</reference>
<proteinExistence type="predicted"/>
<keyword evidence="1" id="KW-0732">Signal</keyword>
<sequence>MHRLSCRLSVGALLLGVPAAQAQVTASATDSLASVASRWLFGGRLGAAVSFYRSNDNLSNGSNSHLGPAVSVLGGYYIRPLRVWLVAEPGYEQRRLPESSNNYSYLTLPLYVRTGLPANRMHVLLGGGLAGRLGPAPVQPAYNLIAFQTRDGFVLLGLESDYLHRHRRAAALSVWARYGISATYSTYNYAPSGNRYQDGEVKQVLLGVAIAPYWYR</sequence>
<name>A0A939EXF9_9BACT</name>
<accession>A0A939EXF9</accession>
<keyword evidence="3" id="KW-1185">Reference proteome</keyword>
<organism evidence="2 3">
    <name type="scientific">Hymenobacter telluris</name>
    <dbReference type="NCBI Taxonomy" id="2816474"/>
    <lineage>
        <taxon>Bacteria</taxon>
        <taxon>Pseudomonadati</taxon>
        <taxon>Bacteroidota</taxon>
        <taxon>Cytophagia</taxon>
        <taxon>Cytophagales</taxon>
        <taxon>Hymenobacteraceae</taxon>
        <taxon>Hymenobacter</taxon>
    </lineage>
</organism>
<evidence type="ECO:0000313" key="3">
    <source>
        <dbReference type="Proteomes" id="UP000664144"/>
    </source>
</evidence>
<evidence type="ECO:0000313" key="2">
    <source>
        <dbReference type="EMBL" id="MBO0358400.1"/>
    </source>
</evidence>
<protein>
    <recommendedName>
        <fullName evidence="4">PorT family protein</fullName>
    </recommendedName>
</protein>
<feature type="signal peptide" evidence="1">
    <location>
        <begin position="1"/>
        <end position="22"/>
    </location>
</feature>
<dbReference type="RefSeq" id="WP_206984334.1">
    <property type="nucleotide sequence ID" value="NZ_JAFLQZ010000005.1"/>
</dbReference>
<feature type="chain" id="PRO_5037672674" description="PorT family protein" evidence="1">
    <location>
        <begin position="23"/>
        <end position="216"/>
    </location>
</feature>
<dbReference type="EMBL" id="JAFLQZ010000005">
    <property type="protein sequence ID" value="MBO0358400.1"/>
    <property type="molecule type" value="Genomic_DNA"/>
</dbReference>
<gene>
    <name evidence="2" type="ORF">J0X19_10625</name>
</gene>
<comment type="caution">
    <text evidence="2">The sequence shown here is derived from an EMBL/GenBank/DDBJ whole genome shotgun (WGS) entry which is preliminary data.</text>
</comment>
<dbReference type="Proteomes" id="UP000664144">
    <property type="component" value="Unassembled WGS sequence"/>
</dbReference>